<dbReference type="InterPro" id="IPR016202">
    <property type="entry name" value="DNase_I"/>
</dbReference>
<dbReference type="InterPro" id="IPR036691">
    <property type="entry name" value="Endo/exonu/phosph_ase_sf"/>
</dbReference>
<proteinExistence type="predicted"/>
<name>A0A7I8WDE8_9ANNE</name>
<protein>
    <submittedName>
        <fullName evidence="3">DgyrCDS14395</fullName>
    </submittedName>
</protein>
<dbReference type="GO" id="GO:0006308">
    <property type="term" value="P:DNA catabolic process"/>
    <property type="evidence" value="ECO:0007669"/>
    <property type="project" value="InterPro"/>
</dbReference>
<dbReference type="GO" id="GO:0005634">
    <property type="term" value="C:nucleus"/>
    <property type="evidence" value="ECO:0007669"/>
    <property type="project" value="TreeGrafter"/>
</dbReference>
<dbReference type="GO" id="GO:0003677">
    <property type="term" value="F:DNA binding"/>
    <property type="evidence" value="ECO:0007669"/>
    <property type="project" value="TreeGrafter"/>
</dbReference>
<keyword evidence="4" id="KW-1185">Reference proteome</keyword>
<gene>
    <name evidence="3" type="ORF">DGYR_LOCUS13480</name>
</gene>
<dbReference type="Gene3D" id="3.60.10.10">
    <property type="entry name" value="Endonuclease/exonuclease/phosphatase"/>
    <property type="match status" value="1"/>
</dbReference>
<dbReference type="SMART" id="SM00476">
    <property type="entry name" value="DNaseIc"/>
    <property type="match status" value="1"/>
</dbReference>
<dbReference type="Proteomes" id="UP000549394">
    <property type="component" value="Unassembled WGS sequence"/>
</dbReference>
<evidence type="ECO:0000256" key="1">
    <source>
        <dbReference type="ARBA" id="ARBA00022722"/>
    </source>
</evidence>
<reference evidence="3 4" key="1">
    <citation type="submission" date="2020-08" db="EMBL/GenBank/DDBJ databases">
        <authorList>
            <person name="Hejnol A."/>
        </authorList>
    </citation>
    <scope>NUCLEOTIDE SEQUENCE [LARGE SCALE GENOMIC DNA]</scope>
</reference>
<evidence type="ECO:0000313" key="4">
    <source>
        <dbReference type="Proteomes" id="UP000549394"/>
    </source>
</evidence>
<keyword evidence="2" id="KW-0378">Hydrolase</keyword>
<dbReference type="PANTHER" id="PTHR11371:SF31">
    <property type="entry name" value="EXTRACELLULAR NUCLEASE"/>
    <property type="match status" value="1"/>
</dbReference>
<dbReference type="PANTHER" id="PTHR11371">
    <property type="entry name" value="DEOXYRIBONUCLEASE"/>
    <property type="match status" value="1"/>
</dbReference>
<accession>A0A7I8WDE8</accession>
<keyword evidence="1" id="KW-0540">Nuclease</keyword>
<dbReference type="AlphaFoldDB" id="A0A7I8WDE8"/>
<sequence>MAEGITEGVSKLSINYDCIIKIPIEKLRHIKNEKCEFRHRDRDYNESQFYYPADEDLPNGIFYYPDSEKVIKLYTLWEEGDREVKFTVKTLQLSSDEREIYFEKEPESKPDKQTINTNVYTILKDKKEEVRKDFLIIEWKKKPEMNSTVDRNRTMKIGAFNTQKKVDDTLMGVIERFDLILLQESVKEIEKYLTIFNNLNQKRKTNGNCAYYAIASKLSYNDERYIFVYNTKYLIFREGDQYLDTTLLTNSRGDTYTLNTFSRPPYLVLFGIKYCEIEDFLFIPLHAHPSKTIKGSISEEYQLYQSTYNEIYKLLQLPTMKKEKSENFIIGGDLNWDESFIPNREKRTTLDEKMKDDIKLVTPFKNTMKIPRENNPKVYDRLLIKGKMNQFVIPNSGIVYYDVKMSDHFPIGFDIKLR</sequence>
<dbReference type="SUPFAM" id="SSF56219">
    <property type="entry name" value="DNase I-like"/>
    <property type="match status" value="1"/>
</dbReference>
<dbReference type="EMBL" id="CAJFCJ010000035">
    <property type="protein sequence ID" value="CAD5126226.1"/>
    <property type="molecule type" value="Genomic_DNA"/>
</dbReference>
<evidence type="ECO:0000256" key="2">
    <source>
        <dbReference type="ARBA" id="ARBA00022801"/>
    </source>
</evidence>
<comment type="caution">
    <text evidence="3">The sequence shown here is derived from an EMBL/GenBank/DDBJ whole genome shotgun (WGS) entry which is preliminary data.</text>
</comment>
<organism evidence="3 4">
    <name type="scientific">Dimorphilus gyrociliatus</name>
    <dbReference type="NCBI Taxonomy" id="2664684"/>
    <lineage>
        <taxon>Eukaryota</taxon>
        <taxon>Metazoa</taxon>
        <taxon>Spiralia</taxon>
        <taxon>Lophotrochozoa</taxon>
        <taxon>Annelida</taxon>
        <taxon>Polychaeta</taxon>
        <taxon>Polychaeta incertae sedis</taxon>
        <taxon>Dinophilidae</taxon>
        <taxon>Dimorphilus</taxon>
    </lineage>
</organism>
<evidence type="ECO:0000313" key="3">
    <source>
        <dbReference type="EMBL" id="CAD5126226.1"/>
    </source>
</evidence>
<dbReference type="GO" id="GO:0004530">
    <property type="term" value="F:deoxyribonuclease I activity"/>
    <property type="evidence" value="ECO:0007669"/>
    <property type="project" value="TreeGrafter"/>
</dbReference>
<dbReference type="OrthoDB" id="6154244at2759"/>